<evidence type="ECO:0000313" key="2">
    <source>
        <dbReference type="Proteomes" id="UP001062846"/>
    </source>
</evidence>
<proteinExistence type="predicted"/>
<gene>
    <name evidence="1" type="ORF">RHMOL_Rhmol04G0021900</name>
</gene>
<dbReference type="Proteomes" id="UP001062846">
    <property type="component" value="Chromosome 4"/>
</dbReference>
<sequence>MVTKGWFSSSCTRKLFSCCKVPLLAFFSRMGGFGNIGFLFTLMNKAVLVLFAWSLALAADCRVMDFQRERRVDNGVGGQHQNFKLAFCRQKRKRLFNTRLSHSPPTPPPTLPLLKDKEPSLAAVGPICRWMISTLNPKFYLPCRKRLFNTRLSHSPPTPPLTLPLLKDKEPSLAAVDVEIWKVSNGEGMYGLAIQYVALLFGLLNGKFFMEWMAAVVQKAHQFEISNLEENFGGNYYSDIFEINTGISQGLSQDSIKKLPESEFGCGNSVLIDPCREMNCIICLEDFKEGDITRILPNCGHSFHLQCMDEWLAQKASCPMCRKDV</sequence>
<keyword evidence="2" id="KW-1185">Reference proteome</keyword>
<comment type="caution">
    <text evidence="1">The sequence shown here is derived from an EMBL/GenBank/DDBJ whole genome shotgun (WGS) entry which is preliminary data.</text>
</comment>
<accession>A0ACC0NYJ0</accession>
<organism evidence="1 2">
    <name type="scientific">Rhododendron molle</name>
    <name type="common">Chinese azalea</name>
    <name type="synonym">Azalea mollis</name>
    <dbReference type="NCBI Taxonomy" id="49168"/>
    <lineage>
        <taxon>Eukaryota</taxon>
        <taxon>Viridiplantae</taxon>
        <taxon>Streptophyta</taxon>
        <taxon>Embryophyta</taxon>
        <taxon>Tracheophyta</taxon>
        <taxon>Spermatophyta</taxon>
        <taxon>Magnoliopsida</taxon>
        <taxon>eudicotyledons</taxon>
        <taxon>Gunneridae</taxon>
        <taxon>Pentapetalae</taxon>
        <taxon>asterids</taxon>
        <taxon>Ericales</taxon>
        <taxon>Ericaceae</taxon>
        <taxon>Ericoideae</taxon>
        <taxon>Rhodoreae</taxon>
        <taxon>Rhododendron</taxon>
    </lineage>
</organism>
<protein>
    <submittedName>
        <fullName evidence="1">Uncharacterized protein</fullName>
    </submittedName>
</protein>
<reference evidence="1" key="1">
    <citation type="submission" date="2022-02" db="EMBL/GenBank/DDBJ databases">
        <title>Plant Genome Project.</title>
        <authorList>
            <person name="Zhang R.-G."/>
        </authorList>
    </citation>
    <scope>NUCLEOTIDE SEQUENCE</scope>
    <source>
        <strain evidence="1">AT1</strain>
    </source>
</reference>
<evidence type="ECO:0000313" key="1">
    <source>
        <dbReference type="EMBL" id="KAI8557592.1"/>
    </source>
</evidence>
<dbReference type="EMBL" id="CM046391">
    <property type="protein sequence ID" value="KAI8557592.1"/>
    <property type="molecule type" value="Genomic_DNA"/>
</dbReference>
<name>A0ACC0NYJ0_RHOML</name>